<organism evidence="9 10">
    <name type="scientific">Candidatus Muproteobacteria bacterium RBG_16_65_34</name>
    <dbReference type="NCBI Taxonomy" id="1817760"/>
    <lineage>
        <taxon>Bacteria</taxon>
        <taxon>Pseudomonadati</taxon>
        <taxon>Pseudomonadota</taxon>
        <taxon>Candidatus Muproteobacteria</taxon>
    </lineage>
</organism>
<dbReference type="InterPro" id="IPR029060">
    <property type="entry name" value="PIN-like_dom_sf"/>
</dbReference>
<dbReference type="EMBL" id="MFSU01000083">
    <property type="protein sequence ID" value="OGI46409.1"/>
    <property type="molecule type" value="Genomic_DNA"/>
</dbReference>
<keyword evidence="5" id="KW-0378">Hydrolase</keyword>
<evidence type="ECO:0000256" key="3">
    <source>
        <dbReference type="ARBA" id="ARBA00022722"/>
    </source>
</evidence>
<reference evidence="9 10" key="1">
    <citation type="journal article" date="2016" name="Nat. Commun.">
        <title>Thousands of microbial genomes shed light on interconnected biogeochemical processes in an aquifer system.</title>
        <authorList>
            <person name="Anantharaman K."/>
            <person name="Brown C.T."/>
            <person name="Hug L.A."/>
            <person name="Sharon I."/>
            <person name="Castelle C.J."/>
            <person name="Probst A.J."/>
            <person name="Thomas B.C."/>
            <person name="Singh A."/>
            <person name="Wilkins M.J."/>
            <person name="Karaoz U."/>
            <person name="Brodie E.L."/>
            <person name="Williams K.H."/>
            <person name="Hubbard S.S."/>
            <person name="Banfield J.F."/>
        </authorList>
    </citation>
    <scope>NUCLEOTIDE SEQUENCE [LARGE SCALE GENOMIC DNA]</scope>
</reference>
<sequence length="134" mass="15387">MAEVLVDSNVILDILTEDRKWFRWSAEKLETLSEDHVLLIDPIVYSEVSVGFDRIEDLDAALPPAFFRRDPLPWEAGFLAGKCFLKYRNAGGARRSPLPDFYIGAHAAIRGIPLLTRDARRYRHYFPRLTLISP</sequence>
<comment type="similarity">
    <text evidence="7">Belongs to the PINc/VapC protein family.</text>
</comment>
<evidence type="ECO:0000259" key="8">
    <source>
        <dbReference type="Pfam" id="PF01850"/>
    </source>
</evidence>
<feature type="domain" description="PIN" evidence="8">
    <location>
        <begin position="4"/>
        <end position="124"/>
    </location>
</feature>
<evidence type="ECO:0000256" key="6">
    <source>
        <dbReference type="ARBA" id="ARBA00022842"/>
    </source>
</evidence>
<comment type="caution">
    <text evidence="9">The sequence shown here is derived from an EMBL/GenBank/DDBJ whole genome shotgun (WGS) entry which is preliminary data.</text>
</comment>
<dbReference type="InterPro" id="IPR002716">
    <property type="entry name" value="PIN_dom"/>
</dbReference>
<comment type="cofactor">
    <cofactor evidence="1">
        <name>Mg(2+)</name>
        <dbReference type="ChEBI" id="CHEBI:18420"/>
    </cofactor>
</comment>
<proteinExistence type="inferred from homology"/>
<dbReference type="SUPFAM" id="SSF88723">
    <property type="entry name" value="PIN domain-like"/>
    <property type="match status" value="1"/>
</dbReference>
<accession>A0A1F6TMW9</accession>
<keyword evidence="3" id="KW-0540">Nuclease</keyword>
<dbReference type="Proteomes" id="UP000178885">
    <property type="component" value="Unassembled WGS sequence"/>
</dbReference>
<dbReference type="PANTHER" id="PTHR33653">
    <property type="entry name" value="RIBONUCLEASE VAPC2"/>
    <property type="match status" value="1"/>
</dbReference>
<dbReference type="Gene3D" id="3.40.50.1010">
    <property type="entry name" value="5'-nuclease"/>
    <property type="match status" value="1"/>
</dbReference>
<evidence type="ECO:0000256" key="1">
    <source>
        <dbReference type="ARBA" id="ARBA00001946"/>
    </source>
</evidence>
<keyword evidence="9" id="KW-0238">DNA-binding</keyword>
<evidence type="ECO:0000256" key="5">
    <source>
        <dbReference type="ARBA" id="ARBA00022801"/>
    </source>
</evidence>
<evidence type="ECO:0000256" key="7">
    <source>
        <dbReference type="ARBA" id="ARBA00038093"/>
    </source>
</evidence>
<dbReference type="STRING" id="1817760.A2151_06300"/>
<evidence type="ECO:0000256" key="4">
    <source>
        <dbReference type="ARBA" id="ARBA00022723"/>
    </source>
</evidence>
<dbReference type="GO" id="GO:0046872">
    <property type="term" value="F:metal ion binding"/>
    <property type="evidence" value="ECO:0007669"/>
    <property type="project" value="UniProtKB-KW"/>
</dbReference>
<gene>
    <name evidence="9" type="ORF">A2151_06300</name>
</gene>
<dbReference type="GO" id="GO:0003677">
    <property type="term" value="F:DNA binding"/>
    <property type="evidence" value="ECO:0007669"/>
    <property type="project" value="UniProtKB-KW"/>
</dbReference>
<dbReference type="Pfam" id="PF01850">
    <property type="entry name" value="PIN"/>
    <property type="match status" value="1"/>
</dbReference>
<dbReference type="GO" id="GO:0004518">
    <property type="term" value="F:nuclease activity"/>
    <property type="evidence" value="ECO:0007669"/>
    <property type="project" value="UniProtKB-KW"/>
</dbReference>
<dbReference type="GO" id="GO:0016787">
    <property type="term" value="F:hydrolase activity"/>
    <property type="evidence" value="ECO:0007669"/>
    <property type="project" value="UniProtKB-KW"/>
</dbReference>
<keyword evidence="4" id="KW-0479">Metal-binding</keyword>
<evidence type="ECO:0000313" key="10">
    <source>
        <dbReference type="Proteomes" id="UP000178885"/>
    </source>
</evidence>
<dbReference type="AlphaFoldDB" id="A0A1F6TMW9"/>
<name>A0A1F6TMW9_9PROT</name>
<dbReference type="InterPro" id="IPR050556">
    <property type="entry name" value="Type_II_TA_system_RNase"/>
</dbReference>
<evidence type="ECO:0000256" key="2">
    <source>
        <dbReference type="ARBA" id="ARBA00022649"/>
    </source>
</evidence>
<evidence type="ECO:0000313" key="9">
    <source>
        <dbReference type="EMBL" id="OGI46409.1"/>
    </source>
</evidence>
<keyword evidence="2" id="KW-1277">Toxin-antitoxin system</keyword>
<keyword evidence="6" id="KW-0460">Magnesium</keyword>
<dbReference type="PANTHER" id="PTHR33653:SF1">
    <property type="entry name" value="RIBONUCLEASE VAPC2"/>
    <property type="match status" value="1"/>
</dbReference>
<protein>
    <submittedName>
        <fullName evidence="9">DNA-binding protein</fullName>
    </submittedName>
</protein>